<feature type="transmembrane region" description="Helical" evidence="13">
    <location>
        <begin position="21"/>
        <end position="49"/>
    </location>
</feature>
<sequence>MAAGRDPGVWTVPNVITVLRFLLIGPICWMIVTGTAAGTWTPVVLLAVWSSTDWVDGLLARMLDQRSRFGEIMDPLADRLGITAILVSLGVAGVVQWWWLVAIVAVDALVIVFAHRAARDGSLHVSWTGKTRTAVLMTAIVLLVLGVSVWPAVLGWAQGLMVTGVVLHVIAGAGYIWSAQRKRPASDGGVEPTTGAATDGVEPRARATGPSGFER</sequence>
<keyword evidence="5 13" id="KW-0812">Transmembrane</keyword>
<evidence type="ECO:0000256" key="1">
    <source>
        <dbReference type="ARBA" id="ARBA00004141"/>
    </source>
</evidence>
<keyword evidence="8 13" id="KW-0472">Membrane</keyword>
<evidence type="ECO:0000256" key="3">
    <source>
        <dbReference type="ARBA" id="ARBA00022516"/>
    </source>
</evidence>
<gene>
    <name evidence="14" type="ORF">PCC79_17330</name>
</gene>
<dbReference type="InterPro" id="IPR043130">
    <property type="entry name" value="CDP-OH_PTrfase_TM_dom"/>
</dbReference>
<evidence type="ECO:0000256" key="6">
    <source>
        <dbReference type="ARBA" id="ARBA00022989"/>
    </source>
</evidence>
<feature type="transmembrane region" description="Helical" evidence="13">
    <location>
        <begin position="159"/>
        <end position="177"/>
    </location>
</feature>
<dbReference type="Pfam" id="PF01066">
    <property type="entry name" value="CDP-OH_P_transf"/>
    <property type="match status" value="1"/>
</dbReference>
<evidence type="ECO:0000313" key="15">
    <source>
        <dbReference type="Proteomes" id="UP001434337"/>
    </source>
</evidence>
<dbReference type="PANTHER" id="PTHR14269:SF62">
    <property type="entry name" value="CDP-DIACYLGLYCEROL--GLYCEROL-3-PHOSPHATE 3-PHOSPHATIDYLTRANSFERASE 1, CHLOROPLASTIC"/>
    <property type="match status" value="1"/>
</dbReference>
<evidence type="ECO:0000256" key="2">
    <source>
        <dbReference type="ARBA" id="ARBA00010441"/>
    </source>
</evidence>
<proteinExistence type="inferred from homology"/>
<dbReference type="InterPro" id="IPR050324">
    <property type="entry name" value="CDP-alcohol_PTase-I"/>
</dbReference>
<dbReference type="InterPro" id="IPR048254">
    <property type="entry name" value="CDP_ALCOHOL_P_TRANSF_CS"/>
</dbReference>
<comment type="subcellular location">
    <subcellularLocation>
        <location evidence="1">Membrane</location>
        <topology evidence="1">Multi-pass membrane protein</topology>
    </subcellularLocation>
</comment>
<name>A0ABZ3C774_9ACTN</name>
<keyword evidence="10" id="KW-1208">Phospholipid metabolism</keyword>
<evidence type="ECO:0000256" key="8">
    <source>
        <dbReference type="ARBA" id="ARBA00023136"/>
    </source>
</evidence>
<keyword evidence="4 11" id="KW-0808">Transferase</keyword>
<evidence type="ECO:0000256" key="12">
    <source>
        <dbReference type="SAM" id="MobiDB-lite"/>
    </source>
</evidence>
<reference evidence="14 15" key="1">
    <citation type="journal article" date="2023" name="Environ Microbiome">
        <title>A coral-associated actinobacterium mitigates coral bleaching under heat stress.</title>
        <authorList>
            <person name="Li J."/>
            <person name="Zou Y."/>
            <person name="Li Q."/>
            <person name="Zhang J."/>
            <person name="Bourne D.G."/>
            <person name="Lyu Y."/>
            <person name="Liu C."/>
            <person name="Zhang S."/>
        </authorList>
    </citation>
    <scope>NUCLEOTIDE SEQUENCE [LARGE SCALE GENOMIC DNA]</scope>
    <source>
        <strain evidence="14 15">SCSIO 13291</strain>
    </source>
</reference>
<keyword evidence="3" id="KW-0444">Lipid biosynthesis</keyword>
<dbReference type="RefSeq" id="WP_342372620.1">
    <property type="nucleotide sequence ID" value="NZ_CP115965.1"/>
</dbReference>
<protein>
    <submittedName>
        <fullName evidence="14">CDP-alcohol phosphatidyltransferase family protein</fullName>
    </submittedName>
</protein>
<evidence type="ECO:0000256" key="10">
    <source>
        <dbReference type="ARBA" id="ARBA00023264"/>
    </source>
</evidence>
<feature type="region of interest" description="Disordered" evidence="12">
    <location>
        <begin position="183"/>
        <end position="215"/>
    </location>
</feature>
<dbReference type="PANTHER" id="PTHR14269">
    <property type="entry name" value="CDP-DIACYLGLYCEROL--GLYCEROL-3-PHOSPHATE 3-PHOSPHATIDYLTRANSFERASE-RELATED"/>
    <property type="match status" value="1"/>
</dbReference>
<accession>A0ABZ3C774</accession>
<evidence type="ECO:0000256" key="9">
    <source>
        <dbReference type="ARBA" id="ARBA00023209"/>
    </source>
</evidence>
<evidence type="ECO:0000256" key="13">
    <source>
        <dbReference type="SAM" id="Phobius"/>
    </source>
</evidence>
<keyword evidence="9" id="KW-0594">Phospholipid biosynthesis</keyword>
<dbReference type="PROSITE" id="PS00379">
    <property type="entry name" value="CDP_ALCOHOL_P_TRANSF"/>
    <property type="match status" value="1"/>
</dbReference>
<dbReference type="Gene3D" id="1.20.120.1760">
    <property type="match status" value="1"/>
</dbReference>
<keyword evidence="15" id="KW-1185">Reference proteome</keyword>
<dbReference type="InterPro" id="IPR004570">
    <property type="entry name" value="Phosphatidylglycerol_P_synth"/>
</dbReference>
<dbReference type="PIRSF" id="PIRSF000847">
    <property type="entry name" value="Phos_ph_gly_syn"/>
    <property type="match status" value="1"/>
</dbReference>
<dbReference type="Proteomes" id="UP001434337">
    <property type="component" value="Chromosome"/>
</dbReference>
<comment type="similarity">
    <text evidence="2 11">Belongs to the CDP-alcohol phosphatidyltransferase class-I family.</text>
</comment>
<evidence type="ECO:0000256" key="5">
    <source>
        <dbReference type="ARBA" id="ARBA00022692"/>
    </source>
</evidence>
<evidence type="ECO:0000256" key="11">
    <source>
        <dbReference type="RuleBase" id="RU003750"/>
    </source>
</evidence>
<feature type="transmembrane region" description="Helical" evidence="13">
    <location>
        <begin position="134"/>
        <end position="153"/>
    </location>
</feature>
<dbReference type="InterPro" id="IPR000462">
    <property type="entry name" value="CDP-OH_P_trans"/>
</dbReference>
<organism evidence="14 15">
    <name type="scientific">Propioniciclava soli</name>
    <dbReference type="NCBI Taxonomy" id="2775081"/>
    <lineage>
        <taxon>Bacteria</taxon>
        <taxon>Bacillati</taxon>
        <taxon>Actinomycetota</taxon>
        <taxon>Actinomycetes</taxon>
        <taxon>Propionibacteriales</taxon>
        <taxon>Propionibacteriaceae</taxon>
        <taxon>Propioniciclava</taxon>
    </lineage>
</organism>
<evidence type="ECO:0000256" key="7">
    <source>
        <dbReference type="ARBA" id="ARBA00023098"/>
    </source>
</evidence>
<keyword evidence="6 13" id="KW-1133">Transmembrane helix</keyword>
<feature type="transmembrane region" description="Helical" evidence="13">
    <location>
        <begin position="97"/>
        <end position="114"/>
    </location>
</feature>
<dbReference type="EMBL" id="CP115965">
    <property type="protein sequence ID" value="WZW98618.1"/>
    <property type="molecule type" value="Genomic_DNA"/>
</dbReference>
<keyword evidence="7" id="KW-0443">Lipid metabolism</keyword>
<evidence type="ECO:0000313" key="14">
    <source>
        <dbReference type="EMBL" id="WZW98618.1"/>
    </source>
</evidence>
<evidence type="ECO:0000256" key="4">
    <source>
        <dbReference type="ARBA" id="ARBA00022679"/>
    </source>
</evidence>